<gene>
    <name evidence="3" type="ORF">SCF082_LOCUS31520</name>
</gene>
<protein>
    <submittedName>
        <fullName evidence="3">Mitotic checkpoint protein BUB3.2</fullName>
    </submittedName>
</protein>
<accession>A0ABP0N724</accession>
<dbReference type="EMBL" id="CAXAMM010026725">
    <property type="protein sequence ID" value="CAK9059521.1"/>
    <property type="molecule type" value="Genomic_DNA"/>
</dbReference>
<dbReference type="Gene3D" id="1.25.40.20">
    <property type="entry name" value="Ankyrin repeat-containing domain"/>
    <property type="match status" value="1"/>
</dbReference>
<evidence type="ECO:0000313" key="4">
    <source>
        <dbReference type="Proteomes" id="UP001642464"/>
    </source>
</evidence>
<organism evidence="3 4">
    <name type="scientific">Durusdinium trenchii</name>
    <dbReference type="NCBI Taxonomy" id="1381693"/>
    <lineage>
        <taxon>Eukaryota</taxon>
        <taxon>Sar</taxon>
        <taxon>Alveolata</taxon>
        <taxon>Dinophyceae</taxon>
        <taxon>Suessiales</taxon>
        <taxon>Symbiodiniaceae</taxon>
        <taxon>Durusdinium</taxon>
    </lineage>
</organism>
<evidence type="ECO:0000313" key="3">
    <source>
        <dbReference type="EMBL" id="CAK9059521.1"/>
    </source>
</evidence>
<dbReference type="InterPro" id="IPR036770">
    <property type="entry name" value="Ankyrin_rpt-contain_sf"/>
</dbReference>
<dbReference type="PROSITE" id="PS50088">
    <property type="entry name" value="ANK_REPEAT"/>
    <property type="match status" value="1"/>
</dbReference>
<dbReference type="PROSITE" id="PS50297">
    <property type="entry name" value="ANK_REP_REGION"/>
    <property type="match status" value="1"/>
</dbReference>
<keyword evidence="4" id="KW-1185">Reference proteome</keyword>
<feature type="non-terminal residue" evidence="3">
    <location>
        <position position="897"/>
    </location>
</feature>
<reference evidence="3 4" key="1">
    <citation type="submission" date="2024-02" db="EMBL/GenBank/DDBJ databases">
        <authorList>
            <person name="Chen Y."/>
            <person name="Shah S."/>
            <person name="Dougan E. K."/>
            <person name="Thang M."/>
            <person name="Chan C."/>
        </authorList>
    </citation>
    <scope>NUCLEOTIDE SEQUENCE [LARGE SCALE GENOMIC DNA]</scope>
</reference>
<proteinExistence type="predicted"/>
<dbReference type="Pfam" id="PF00023">
    <property type="entry name" value="Ank"/>
    <property type="match status" value="1"/>
</dbReference>
<name>A0ABP0N724_9DINO</name>
<dbReference type="Proteomes" id="UP001642464">
    <property type="component" value="Unassembled WGS sequence"/>
</dbReference>
<feature type="repeat" description="ANK" evidence="1">
    <location>
        <begin position="843"/>
        <end position="875"/>
    </location>
</feature>
<evidence type="ECO:0000256" key="2">
    <source>
        <dbReference type="SAM" id="MobiDB-lite"/>
    </source>
</evidence>
<sequence>MRKRHVIAVCLNPKSRPRHENIDVKVYLERRRSDYDGTWVSVEDFFAEHAGPEVKRKHKTMAAKRNWIVNEKGLKISQDDRGIEGVIEMADQKRRKVRIGSKVSSESVKRSEFESTATRDSEELKLALEGPEEVEAVEEVTHDEPSEAESEASEFGFKAKAPLKQPKRQEQQPKPDKNQAKNEKTEKALARVLASLDVTPLAIWQESVKTKDVENRVAKAMDLAQKMELGDSTAKEKANDLTSRAKLLTNYLEVLAFDVTGDLKTVLAAFDGAKMELLAQLPADCLNAVLSDIGLQTSLFTLWVDKMKVLPEDAVHKCLLGIPQTYWNPDYARSLWEQVGEKSKSSALRTAAIKNADGISEGLLKLAEQLEQYAADPTNEPMLSLVLQIAKKCPGACDVLDACKSSDDTEAKGKTEMISAGIEKVRRILESSYNGSTSFGDSLDTFWVDELYLKQPDNATATLTVFFRNLMIEGRQFDHSLFLPTGEIYSTVLGRKKQSHLLDVSKVLLDFHLACPDLDSITLEQACNLQAKLEKLNHKIQQIPGDVSDGVSKWATPFQNAGQRFSKLLVTKATSWIQDMIKESGTNGAWKYLLSCPSLPSSLKPFSAVIAQATFLDELKVPSEGTAEVAELMQRTKAYITVKSLDPTSLEAFFPNHNAKLQEFVEKVEENTLKFVNKLKAKTEPMIKTLDKYRPVVDAIELWKIEPVMWALTGEKEVDAEVEQLVQFRSSLLEFTNYFQTALALKTPSLQGVAAFQEMSVFLKTLEARFPCGPSQMDTVAGDPRPQADQLDELPARVQLMDSVVQKHRRALIKDKMRVMEFLEENGFESSNVNSRKQKWKIFSTYPLHEAVKQGNHQMVDLLLKFGANVHTTDYRWRSAFALAQQKQDRAAMEVFQ</sequence>
<comment type="caution">
    <text evidence="3">The sequence shown here is derived from an EMBL/GenBank/DDBJ whole genome shotgun (WGS) entry which is preliminary data.</text>
</comment>
<feature type="compositionally biased region" description="Basic and acidic residues" evidence="2">
    <location>
        <begin position="107"/>
        <end position="126"/>
    </location>
</feature>
<evidence type="ECO:0000256" key="1">
    <source>
        <dbReference type="PROSITE-ProRule" id="PRU00023"/>
    </source>
</evidence>
<feature type="compositionally biased region" description="Basic and acidic residues" evidence="2">
    <location>
        <begin position="167"/>
        <end position="184"/>
    </location>
</feature>
<dbReference type="SUPFAM" id="SSF48403">
    <property type="entry name" value="Ankyrin repeat"/>
    <property type="match status" value="1"/>
</dbReference>
<dbReference type="InterPro" id="IPR002110">
    <property type="entry name" value="Ankyrin_rpt"/>
</dbReference>
<keyword evidence="1" id="KW-0040">ANK repeat</keyword>
<feature type="region of interest" description="Disordered" evidence="2">
    <location>
        <begin position="98"/>
        <end position="184"/>
    </location>
</feature>